<evidence type="ECO:0000313" key="2">
    <source>
        <dbReference type="EMBL" id="MBL0403995.1"/>
    </source>
</evidence>
<organism evidence="2 3">
    <name type="scientific">Microvirga aerilata</name>
    <dbReference type="NCBI Taxonomy" id="670292"/>
    <lineage>
        <taxon>Bacteria</taxon>
        <taxon>Pseudomonadati</taxon>
        <taxon>Pseudomonadota</taxon>
        <taxon>Alphaproteobacteria</taxon>
        <taxon>Hyphomicrobiales</taxon>
        <taxon>Methylobacteriaceae</taxon>
        <taxon>Microvirga</taxon>
    </lineage>
</organism>
<dbReference type="InterPro" id="IPR009003">
    <property type="entry name" value="Peptidase_S1_PA"/>
</dbReference>
<proteinExistence type="predicted"/>
<keyword evidence="1" id="KW-0732">Signal</keyword>
<dbReference type="Proteomes" id="UP000605848">
    <property type="component" value="Unassembled WGS sequence"/>
</dbReference>
<dbReference type="EMBL" id="JAEQMY010000009">
    <property type="protein sequence ID" value="MBL0403995.1"/>
    <property type="molecule type" value="Genomic_DNA"/>
</dbReference>
<dbReference type="RefSeq" id="WP_202058061.1">
    <property type="nucleotide sequence ID" value="NZ_JAEQMY010000009.1"/>
</dbReference>
<sequence>MTRLGQYALTLSLAVIWCAQLSPLAQAGVIGKDNRQVLLDHYREKGIGNDLTAQPYAASQRIMCNFTSGSAALVERGDIVLTVRHVFMAEPAQKDYSAASKPNRCSLEVSDGERSNWYPVIVKSAIFNAAKQRSFVDRFDWVVLKLESPVPGVKPYPLASQAVRPNTPVTLVTMHQEGFKYVSQFMRVYQTCKVRAGVTIDRIEPAGYKLDCSTSIGASGSAVLVEGSSGPEVAGVVSSYSGRKTGSCSFDPRRCFAYAVGITDEIRAAVGKLMDGTPKP</sequence>
<comment type="caution">
    <text evidence="2">The sequence shown here is derived from an EMBL/GenBank/DDBJ whole genome shotgun (WGS) entry which is preliminary data.</text>
</comment>
<reference evidence="2" key="1">
    <citation type="submission" date="2021-01" db="EMBL/GenBank/DDBJ databases">
        <title>Microvirga sp.</title>
        <authorList>
            <person name="Kim M.K."/>
        </authorList>
    </citation>
    <scope>NUCLEOTIDE SEQUENCE</scope>
    <source>
        <strain evidence="2">5420S-16</strain>
    </source>
</reference>
<protein>
    <submittedName>
        <fullName evidence="2">Trypsin-like peptidase domain-containing protein</fullName>
    </submittedName>
</protein>
<dbReference type="AlphaFoldDB" id="A0A937D1D1"/>
<name>A0A937D1D1_9HYPH</name>
<evidence type="ECO:0000313" key="3">
    <source>
        <dbReference type="Proteomes" id="UP000605848"/>
    </source>
</evidence>
<feature type="signal peptide" evidence="1">
    <location>
        <begin position="1"/>
        <end position="27"/>
    </location>
</feature>
<dbReference type="SUPFAM" id="SSF50494">
    <property type="entry name" value="Trypsin-like serine proteases"/>
    <property type="match status" value="1"/>
</dbReference>
<evidence type="ECO:0000256" key="1">
    <source>
        <dbReference type="SAM" id="SignalP"/>
    </source>
</evidence>
<accession>A0A937D1D1</accession>
<feature type="chain" id="PRO_5037620205" evidence="1">
    <location>
        <begin position="28"/>
        <end position="280"/>
    </location>
</feature>
<gene>
    <name evidence="2" type="ORF">JKG68_08475</name>
</gene>
<dbReference type="InterPro" id="IPR043504">
    <property type="entry name" value="Peptidase_S1_PA_chymotrypsin"/>
</dbReference>
<keyword evidence="3" id="KW-1185">Reference proteome</keyword>
<dbReference type="Gene3D" id="2.40.10.10">
    <property type="entry name" value="Trypsin-like serine proteases"/>
    <property type="match status" value="2"/>
</dbReference>
<dbReference type="Pfam" id="PF13365">
    <property type="entry name" value="Trypsin_2"/>
    <property type="match status" value="1"/>
</dbReference>